<reference evidence="1" key="1">
    <citation type="submission" date="2021-06" db="EMBL/GenBank/DDBJ databases">
        <authorList>
            <person name="Kallberg Y."/>
            <person name="Tangrot J."/>
            <person name="Rosling A."/>
        </authorList>
    </citation>
    <scope>NUCLEOTIDE SEQUENCE</scope>
    <source>
        <strain evidence="1">AZ414A</strain>
    </source>
</reference>
<dbReference type="EMBL" id="CAJVPK010000620">
    <property type="protein sequence ID" value="CAG8532690.1"/>
    <property type="molecule type" value="Genomic_DNA"/>
</dbReference>
<organism evidence="1 2">
    <name type="scientific">Diversispora eburnea</name>
    <dbReference type="NCBI Taxonomy" id="1213867"/>
    <lineage>
        <taxon>Eukaryota</taxon>
        <taxon>Fungi</taxon>
        <taxon>Fungi incertae sedis</taxon>
        <taxon>Mucoromycota</taxon>
        <taxon>Glomeromycotina</taxon>
        <taxon>Glomeromycetes</taxon>
        <taxon>Diversisporales</taxon>
        <taxon>Diversisporaceae</taxon>
        <taxon>Diversispora</taxon>
    </lineage>
</organism>
<dbReference type="Proteomes" id="UP000789706">
    <property type="component" value="Unassembled WGS sequence"/>
</dbReference>
<proteinExistence type="predicted"/>
<gene>
    <name evidence="1" type="ORF">DEBURN_LOCUS6219</name>
</gene>
<sequence length="264" mass="30244">MMNQNSSQSNLNLSQNNYNFMSRPQQPLELVPAGQSYTQLTYEPNHKCTVCGHVHSCQDCQRAMLFQQALEPQETKYMDPFILNTAKKMARKYRRTEVDPYSRIKVSRNVGISQDEILERTFKNPTLSITDIVNQINKENEEAREKALMEESDYYNMKTDNRRINNIYITTPATPITPIIPNPPSTIYTPPISSPHFRNISTFGLGLTDPTLGYKKAIIKYAAPRQPAAVKKQLPNPVTPNLKMVSGSTLSEMGIFFKRLWGWY</sequence>
<name>A0A9N9AGZ3_9GLOM</name>
<comment type="caution">
    <text evidence="1">The sequence shown here is derived from an EMBL/GenBank/DDBJ whole genome shotgun (WGS) entry which is preliminary data.</text>
</comment>
<evidence type="ECO:0000313" key="2">
    <source>
        <dbReference type="Proteomes" id="UP000789706"/>
    </source>
</evidence>
<dbReference type="OrthoDB" id="2432509at2759"/>
<keyword evidence="2" id="KW-1185">Reference proteome</keyword>
<accession>A0A9N9AGZ3</accession>
<dbReference type="AlphaFoldDB" id="A0A9N9AGZ3"/>
<protein>
    <submittedName>
        <fullName evidence="1">8236_t:CDS:1</fullName>
    </submittedName>
</protein>
<evidence type="ECO:0000313" key="1">
    <source>
        <dbReference type="EMBL" id="CAG8532690.1"/>
    </source>
</evidence>